<sequence>RKLANSTSPTLEITRNGDEFVFKTVSTVKTSTMTFTLGKEFEEERLDGKKVKSVITVEGNKLIQTQKDGDKEVTYVREFSGDTLTAVSEQTSRSPALPTSEDTLQTRYLFDKK</sequence>
<dbReference type="InterPro" id="IPR000566">
    <property type="entry name" value="Lipocln_cytosolic_FA-bd_dom"/>
</dbReference>
<dbReference type="EMBL" id="CAJPVJ010024011">
    <property type="protein sequence ID" value="CAG2178668.1"/>
    <property type="molecule type" value="Genomic_DNA"/>
</dbReference>
<dbReference type="SUPFAM" id="SSF50814">
    <property type="entry name" value="Lipocalins"/>
    <property type="match status" value="1"/>
</dbReference>
<accession>A0A7R9MK05</accession>
<reference evidence="3" key="1">
    <citation type="submission" date="2020-11" db="EMBL/GenBank/DDBJ databases">
        <authorList>
            <person name="Tran Van P."/>
        </authorList>
    </citation>
    <scope>NUCLEOTIDE SEQUENCE</scope>
</reference>
<dbReference type="InterPro" id="IPR031259">
    <property type="entry name" value="ILBP"/>
</dbReference>
<dbReference type="InterPro" id="IPR012674">
    <property type="entry name" value="Calycin"/>
</dbReference>
<organism evidence="3">
    <name type="scientific">Oppiella nova</name>
    <dbReference type="NCBI Taxonomy" id="334625"/>
    <lineage>
        <taxon>Eukaryota</taxon>
        <taxon>Metazoa</taxon>
        <taxon>Ecdysozoa</taxon>
        <taxon>Arthropoda</taxon>
        <taxon>Chelicerata</taxon>
        <taxon>Arachnida</taxon>
        <taxon>Acari</taxon>
        <taxon>Acariformes</taxon>
        <taxon>Sarcoptiformes</taxon>
        <taxon>Oribatida</taxon>
        <taxon>Brachypylina</taxon>
        <taxon>Oppioidea</taxon>
        <taxon>Oppiidae</taxon>
        <taxon>Oppiella</taxon>
    </lineage>
</organism>
<evidence type="ECO:0000256" key="1">
    <source>
        <dbReference type="ARBA" id="ARBA00008390"/>
    </source>
</evidence>
<dbReference type="Pfam" id="PF00061">
    <property type="entry name" value="Lipocalin"/>
    <property type="match status" value="1"/>
</dbReference>
<evidence type="ECO:0000313" key="3">
    <source>
        <dbReference type="EMBL" id="CAD7661532.1"/>
    </source>
</evidence>
<protein>
    <recommendedName>
        <fullName evidence="2">Lipocalin/cytosolic fatty-acid binding domain-containing protein</fullName>
    </recommendedName>
</protein>
<dbReference type="PANTHER" id="PTHR11955">
    <property type="entry name" value="FATTY ACID BINDING PROTEIN"/>
    <property type="match status" value="1"/>
</dbReference>
<comment type="similarity">
    <text evidence="1">Belongs to the calycin superfamily. Fatty-acid binding protein (FABP) family.</text>
</comment>
<dbReference type="Proteomes" id="UP000728032">
    <property type="component" value="Unassembled WGS sequence"/>
</dbReference>
<dbReference type="OrthoDB" id="354351at2759"/>
<dbReference type="EMBL" id="OC938836">
    <property type="protein sequence ID" value="CAD7661532.1"/>
    <property type="molecule type" value="Genomic_DNA"/>
</dbReference>
<dbReference type="AlphaFoldDB" id="A0A7R9MK05"/>
<feature type="non-terminal residue" evidence="3">
    <location>
        <position position="1"/>
    </location>
</feature>
<keyword evidence="4" id="KW-1185">Reference proteome</keyword>
<dbReference type="Gene3D" id="2.40.128.20">
    <property type="match status" value="1"/>
</dbReference>
<dbReference type="CDD" id="cd00742">
    <property type="entry name" value="FABP"/>
    <property type="match status" value="1"/>
</dbReference>
<evidence type="ECO:0000313" key="4">
    <source>
        <dbReference type="Proteomes" id="UP000728032"/>
    </source>
</evidence>
<name>A0A7R9MK05_9ACAR</name>
<evidence type="ECO:0000259" key="2">
    <source>
        <dbReference type="Pfam" id="PF00061"/>
    </source>
</evidence>
<gene>
    <name evidence="3" type="ORF">ONB1V03_LOCUS18093</name>
</gene>
<dbReference type="GO" id="GO:0008289">
    <property type="term" value="F:lipid binding"/>
    <property type="evidence" value="ECO:0007669"/>
    <property type="project" value="InterPro"/>
</dbReference>
<proteinExistence type="inferred from homology"/>
<feature type="domain" description="Lipocalin/cytosolic fatty-acid binding" evidence="2">
    <location>
        <begin position="3"/>
        <end position="87"/>
    </location>
</feature>